<dbReference type="GO" id="GO:0003676">
    <property type="term" value="F:nucleic acid binding"/>
    <property type="evidence" value="ECO:0007669"/>
    <property type="project" value="InterPro"/>
</dbReference>
<feature type="region of interest" description="Disordered" evidence="6">
    <location>
        <begin position="1034"/>
        <end position="1103"/>
    </location>
</feature>
<feature type="region of interest" description="Disordered" evidence="6">
    <location>
        <begin position="195"/>
        <end position="246"/>
    </location>
</feature>
<dbReference type="Proteomes" id="UP001165121">
    <property type="component" value="Unassembled WGS sequence"/>
</dbReference>
<keyword evidence="4" id="KW-0378">Hydrolase</keyword>
<evidence type="ECO:0000313" key="10">
    <source>
        <dbReference type="Proteomes" id="UP001165121"/>
    </source>
</evidence>
<dbReference type="Gene3D" id="3.30.70.270">
    <property type="match status" value="1"/>
</dbReference>
<feature type="region of interest" description="Disordered" evidence="6">
    <location>
        <begin position="587"/>
        <end position="684"/>
    </location>
</feature>
<dbReference type="SUPFAM" id="SSF56672">
    <property type="entry name" value="DNA/RNA polymerases"/>
    <property type="match status" value="1"/>
</dbReference>
<gene>
    <name evidence="9" type="ORF">Pfra01_001042900</name>
</gene>
<keyword evidence="4" id="KW-0255">Endonuclease</keyword>
<evidence type="ECO:0000313" key="9">
    <source>
        <dbReference type="EMBL" id="GMF37318.1"/>
    </source>
</evidence>
<dbReference type="Gene3D" id="3.30.420.10">
    <property type="entry name" value="Ribonuclease H-like superfamily/Ribonuclease H"/>
    <property type="match status" value="1"/>
</dbReference>
<dbReference type="InterPro" id="IPR021109">
    <property type="entry name" value="Peptidase_aspartic_dom_sf"/>
</dbReference>
<dbReference type="PANTHER" id="PTHR37984:SF5">
    <property type="entry name" value="PROTEIN NYNRIN-LIKE"/>
    <property type="match status" value="1"/>
</dbReference>
<accession>A0A9W6XF52</accession>
<evidence type="ECO:0000256" key="2">
    <source>
        <dbReference type="ARBA" id="ARBA00022695"/>
    </source>
</evidence>
<keyword evidence="2" id="KW-0548">Nucleotidyltransferase</keyword>
<dbReference type="InterPro" id="IPR043128">
    <property type="entry name" value="Rev_trsase/Diguanyl_cyclase"/>
</dbReference>
<evidence type="ECO:0000259" key="8">
    <source>
        <dbReference type="PROSITE" id="PS50994"/>
    </source>
</evidence>
<dbReference type="InterPro" id="IPR043502">
    <property type="entry name" value="DNA/RNA_pol_sf"/>
</dbReference>
<dbReference type="PANTHER" id="PTHR37984">
    <property type="entry name" value="PROTEIN CBG26694"/>
    <property type="match status" value="1"/>
</dbReference>
<keyword evidence="1" id="KW-0808">Transferase</keyword>
<feature type="compositionally biased region" description="Polar residues" evidence="6">
    <location>
        <begin position="1075"/>
        <end position="1086"/>
    </location>
</feature>
<evidence type="ECO:0000256" key="3">
    <source>
        <dbReference type="ARBA" id="ARBA00022722"/>
    </source>
</evidence>
<feature type="compositionally biased region" description="Polar residues" evidence="6">
    <location>
        <begin position="42"/>
        <end position="54"/>
    </location>
</feature>
<feature type="region of interest" description="Disordered" evidence="6">
    <location>
        <begin position="1"/>
        <end position="144"/>
    </location>
</feature>
<comment type="caution">
    <text evidence="9">The sequence shown here is derived from an EMBL/GenBank/DDBJ whole genome shotgun (WGS) entry which is preliminary data.</text>
</comment>
<dbReference type="GO" id="GO:0016779">
    <property type="term" value="F:nucleotidyltransferase activity"/>
    <property type="evidence" value="ECO:0007669"/>
    <property type="project" value="UniProtKB-KW"/>
</dbReference>
<evidence type="ECO:0000256" key="4">
    <source>
        <dbReference type="ARBA" id="ARBA00022759"/>
    </source>
</evidence>
<evidence type="ECO:0000256" key="6">
    <source>
        <dbReference type="SAM" id="MobiDB-lite"/>
    </source>
</evidence>
<keyword evidence="3" id="KW-0540">Nuclease</keyword>
<proteinExistence type="predicted"/>
<dbReference type="Gene3D" id="2.40.70.10">
    <property type="entry name" value="Acid Proteases"/>
    <property type="match status" value="1"/>
</dbReference>
<organism evidence="9 10">
    <name type="scientific">Phytophthora fragariaefolia</name>
    <dbReference type="NCBI Taxonomy" id="1490495"/>
    <lineage>
        <taxon>Eukaryota</taxon>
        <taxon>Sar</taxon>
        <taxon>Stramenopiles</taxon>
        <taxon>Oomycota</taxon>
        <taxon>Peronosporomycetes</taxon>
        <taxon>Peronosporales</taxon>
        <taxon>Peronosporaceae</taxon>
        <taxon>Phytophthora</taxon>
    </lineage>
</organism>
<dbReference type="InterPro" id="IPR000953">
    <property type="entry name" value="Chromo/chromo_shadow_dom"/>
</dbReference>
<reference evidence="9" key="1">
    <citation type="submission" date="2023-04" db="EMBL/GenBank/DDBJ databases">
        <title>Phytophthora fragariaefolia NBRC 109709.</title>
        <authorList>
            <person name="Ichikawa N."/>
            <person name="Sato H."/>
            <person name="Tonouchi N."/>
        </authorList>
    </citation>
    <scope>NUCLEOTIDE SEQUENCE</scope>
    <source>
        <strain evidence="9">NBRC 109709</strain>
    </source>
</reference>
<feature type="compositionally biased region" description="Basic and acidic residues" evidence="6">
    <location>
        <begin position="118"/>
        <end position="130"/>
    </location>
</feature>
<dbReference type="PROSITE" id="PS50994">
    <property type="entry name" value="INTEGRASE"/>
    <property type="match status" value="1"/>
</dbReference>
<feature type="coiled-coil region" evidence="5">
    <location>
        <begin position="1422"/>
        <end position="1454"/>
    </location>
</feature>
<dbReference type="InterPro" id="IPR050951">
    <property type="entry name" value="Retrovirus_Pol_polyprotein"/>
</dbReference>
<dbReference type="GO" id="GO:0004519">
    <property type="term" value="F:endonuclease activity"/>
    <property type="evidence" value="ECO:0007669"/>
    <property type="project" value="UniProtKB-KW"/>
</dbReference>
<dbReference type="SUPFAM" id="SSF53098">
    <property type="entry name" value="Ribonuclease H-like"/>
    <property type="match status" value="1"/>
</dbReference>
<dbReference type="OrthoDB" id="117285at2759"/>
<keyword evidence="5" id="KW-0175">Coiled coil</keyword>
<dbReference type="InterPro" id="IPR036397">
    <property type="entry name" value="RNaseH_sf"/>
</dbReference>
<feature type="compositionally biased region" description="Acidic residues" evidence="6">
    <location>
        <begin position="228"/>
        <end position="243"/>
    </location>
</feature>
<name>A0A9W6XF52_9STRA</name>
<feature type="compositionally biased region" description="Polar residues" evidence="6">
    <location>
        <begin position="1"/>
        <end position="10"/>
    </location>
</feature>
<dbReference type="PROSITE" id="PS50013">
    <property type="entry name" value="CHROMO_2"/>
    <property type="match status" value="1"/>
</dbReference>
<dbReference type="InterPro" id="IPR001584">
    <property type="entry name" value="Integrase_cat-core"/>
</dbReference>
<protein>
    <submittedName>
        <fullName evidence="9">Unnamed protein product</fullName>
    </submittedName>
</protein>
<feature type="domain" description="Integrase catalytic" evidence="8">
    <location>
        <begin position="1232"/>
        <end position="1390"/>
    </location>
</feature>
<feature type="compositionally biased region" description="Acidic residues" evidence="6">
    <location>
        <begin position="589"/>
        <end position="601"/>
    </location>
</feature>
<dbReference type="GO" id="GO:0015074">
    <property type="term" value="P:DNA integration"/>
    <property type="evidence" value="ECO:0007669"/>
    <property type="project" value="InterPro"/>
</dbReference>
<sequence length="1591" mass="179029">MMPRPGSTTPDDGVNVEQELRARAPSIERSSTASELEERPSASCSSEGTCTTGHGASEEEEAYKAQFAVPDVVPPGTTMDFDLRRSPPGRKSAMTEDQPPGLEKPPGASARQPDADPDDARCYRWDHAHPIGDPNVPEPVGGAKEEKREHVELFINTLGSQEEELASRHTLMEVPDAETLEKKLRALQRALTQQKKAHFGSSRFRQKTATPAPPARAVHVVQAATSDSDVERDERDVEYDQEYDQGRDEEERADLFMLGRTANRKRETWSETVLDAATAIVQAHRSLAWKPVRDERSVSVFAFAAKGSSTVTHSNEVARLNNTRDSNLNRDSTKHIPQVLKARFSGDDYAREDPADVVNLDSGERRGYWKYYAPDKWHRQAKVYRKLNNRRAILLLDSEAEVSIVDTTYAREAGCRIDTSVAQDCVGIRNETYQIIGRSRIRVTLAGNLVYFMVLSVGDLSGQQAILGMNFMVPAVVRIDSADGTACIPDEVRISLIGRKQLYGAKHRPSSQSWVTRGPTWVTTLGKGDVGRRASIRVTNIGDKSLSLEPHTPVGWWTPAECVPRAFGFVRPNSRRYQEWQNLAFEAGPNEEDEELSEEPEGPLTDRSTYESPMRILRRGDDAPGRPSAPRVTVVTTQAKATNALAESTPREQTASTRRQAEPPVEGEGSLTAEPTGPPVAGKQGEEEADDMFFFHEGPELFVEELEREMAMLPDMPETAEVKIEDLKVGKPTGVTPEEAAKRQERLRQIIWKRRRWVIGKGNALPPAAIGVVCDIDVEDAKPGLINARMIQMSTSLWASPIVVIVKKNGIDIRLCIDYRVVNGLTRLMVYPIPLVNDLLEDLDKYPWMAFGLRNAPQLYQRLIDNALYGFKHFSRGCETSDVFTDGEPDQPGVRSVLERRLYIDDILIGGESWDDLCEKFERQLEACEKWHREIEAEEPRIANDPEFPQDVESSAMLPEEPQLLLQVHPGLRHFGVAAHSGQLFYNAGRDDNQGAETPHDSGLAVQMLCSASERDPQELHDLVTLNRLDEVMRRSSPEEESPIYDPEHKTGSLSREQKKPTEETNDVARVQAVATRSTDRQQVTPRSEAPGLRTQVPSPSQERIAQHIRLERIRVTQDEDVWMANLKKFLIGGMDTLSRQEARNCSKLADRYEVDEGNLLYYRPREADASERGAGLKLIILETIRKDVLHHYHGSLEGGHQGVDRTIRGYGVISTGPESLPVYNASSENVQTARPAKDARQYAVSHPETSWPLIRSKSWQWTTSRLCPCPNASWTAQTVTEAYKEAVFRRFGASEAIRHVREPGFMSDFFKAFNKLLDQRQRATLAYRPQANGAAERMVQTITRAIKMYITDVDQRDWDEYAERLPFALNTAQDRTRNEPPFYLVHGWDPMTTLESTLTVGNMARQDVDTKRWKLHIQRHYKAVRAQALELNLAAAEARAERQNEAATGHQIEVGTQVWLYLDHVKSGYARKLAHLCHGPFRVAEMVGTYAARLETDGTGYQLYPLAHISKLKAVRVFPTRPETRLTVPVDSRFGFDEELLPEDSWEPGNLGDDVFEVEKIVGTREGRATRYGRILREFDVKWKGYPDPT</sequence>
<feature type="domain" description="Chromo" evidence="7">
    <location>
        <begin position="1557"/>
        <end position="1591"/>
    </location>
</feature>
<evidence type="ECO:0000256" key="1">
    <source>
        <dbReference type="ARBA" id="ARBA00022679"/>
    </source>
</evidence>
<dbReference type="EMBL" id="BSXT01000999">
    <property type="protein sequence ID" value="GMF37318.1"/>
    <property type="molecule type" value="Genomic_DNA"/>
</dbReference>
<keyword evidence="10" id="KW-1185">Reference proteome</keyword>
<feature type="compositionally biased region" description="Basic and acidic residues" evidence="6">
    <location>
        <begin position="1046"/>
        <end position="1063"/>
    </location>
</feature>
<evidence type="ECO:0000256" key="5">
    <source>
        <dbReference type="SAM" id="Coils"/>
    </source>
</evidence>
<dbReference type="InterPro" id="IPR012337">
    <property type="entry name" value="RNaseH-like_sf"/>
</dbReference>
<dbReference type="InterPro" id="IPR016197">
    <property type="entry name" value="Chromo-like_dom_sf"/>
</dbReference>
<dbReference type="SUPFAM" id="SSF54160">
    <property type="entry name" value="Chromo domain-like"/>
    <property type="match status" value="1"/>
</dbReference>
<evidence type="ECO:0000259" key="7">
    <source>
        <dbReference type="PROSITE" id="PS50013"/>
    </source>
</evidence>